<dbReference type="AlphaFoldDB" id="A0A0G4IHP6"/>
<evidence type="ECO:0000313" key="3">
    <source>
        <dbReference type="Proteomes" id="UP000039324"/>
    </source>
</evidence>
<dbReference type="OMA" id="VARSYCE"/>
<reference evidence="2 3" key="1">
    <citation type="submission" date="2015-02" db="EMBL/GenBank/DDBJ databases">
        <authorList>
            <person name="Chooi Y.-H."/>
        </authorList>
    </citation>
    <scope>NUCLEOTIDE SEQUENCE [LARGE SCALE GENOMIC DNA]</scope>
    <source>
        <strain evidence="2">E3</strain>
    </source>
</reference>
<accession>A0A0G4IHP6</accession>
<dbReference type="Proteomes" id="UP000039324">
    <property type="component" value="Unassembled WGS sequence"/>
</dbReference>
<keyword evidence="3" id="KW-1185">Reference proteome</keyword>
<feature type="domain" description="Reverse transcriptase Ty1/copia-type" evidence="1">
    <location>
        <begin position="129"/>
        <end position="222"/>
    </location>
</feature>
<gene>
    <name evidence="2" type="ORF">PBRA_003564</name>
</gene>
<proteinExistence type="predicted"/>
<dbReference type="OrthoDB" id="3344688at2759"/>
<evidence type="ECO:0000259" key="1">
    <source>
        <dbReference type="Pfam" id="PF07727"/>
    </source>
</evidence>
<dbReference type="STRING" id="37360.A0A0G4IHP6"/>
<sequence>MPKGKIAVGAKWMFQVKSSLSGDGGIRKFTARLCAQGFRQRPGIDFDDTFAPTARATAFHIILALAPQHGLHLRQSTFDNQTGLLTLVSHIEFGTSERLCTAPGRAPSDGTRRSAKSCCRFESIIADPCVFRYDRDGKFMIMSVHTDDGLLAYNDVPFAESVLEKLSTMAEITDQGEPSTLLGMRIRREPGTGAITLDQAEYIEKVLSDFNKTQCHPVNTPHQPGVHLSASMSPRTALERDEMANKPYLKVIGCLTWLAHRCRPDIAYITNVLAQFSSNPGIQHWRAGQVRAQVPRRHEDARHSL</sequence>
<evidence type="ECO:0000313" key="2">
    <source>
        <dbReference type="EMBL" id="CEO94751.1"/>
    </source>
</evidence>
<protein>
    <recommendedName>
        <fullName evidence="1">Reverse transcriptase Ty1/copia-type domain-containing protein</fullName>
    </recommendedName>
</protein>
<name>A0A0G4IHP6_PLABS</name>
<feature type="domain" description="Reverse transcriptase Ty1/copia-type" evidence="1">
    <location>
        <begin position="2"/>
        <end position="73"/>
    </location>
</feature>
<dbReference type="Pfam" id="PF07727">
    <property type="entry name" value="RVT_2"/>
    <property type="match status" value="2"/>
</dbReference>
<dbReference type="InterPro" id="IPR013103">
    <property type="entry name" value="RVT_2"/>
</dbReference>
<organism evidence="2 3">
    <name type="scientific">Plasmodiophora brassicae</name>
    <name type="common">Clubroot disease agent</name>
    <dbReference type="NCBI Taxonomy" id="37360"/>
    <lineage>
        <taxon>Eukaryota</taxon>
        <taxon>Sar</taxon>
        <taxon>Rhizaria</taxon>
        <taxon>Endomyxa</taxon>
        <taxon>Phytomyxea</taxon>
        <taxon>Plasmodiophorida</taxon>
        <taxon>Plasmodiophoridae</taxon>
        <taxon>Plasmodiophora</taxon>
    </lineage>
</organism>
<dbReference type="EMBL" id="CDSF01000002">
    <property type="protein sequence ID" value="CEO94751.1"/>
    <property type="molecule type" value="Genomic_DNA"/>
</dbReference>